<evidence type="ECO:0000313" key="3">
    <source>
        <dbReference type="Proteomes" id="UP000008363"/>
    </source>
</evidence>
<sequence length="110" mass="12583">MQRTVFTEDHETFRKTIRDFIAKEVVPQYDDWCKQGHPPREFYHRLGELGVLGIEAPEEYGGGGTKDFTYSMVIAEETSAAGVSFGSYSVHTNLILPYLTEYASQEQKQR</sequence>
<dbReference type="SUPFAM" id="SSF56645">
    <property type="entry name" value="Acyl-CoA dehydrogenase NM domain-like"/>
    <property type="match status" value="1"/>
</dbReference>
<dbReference type="eggNOG" id="COG1960">
    <property type="taxonomic scope" value="Bacteria"/>
</dbReference>
<dbReference type="EMBL" id="BAHC01000193">
    <property type="protein sequence ID" value="GAB92827.1"/>
    <property type="molecule type" value="Genomic_DNA"/>
</dbReference>
<dbReference type="InterPro" id="IPR009100">
    <property type="entry name" value="AcylCoA_DH/oxidase_NM_dom_sf"/>
</dbReference>
<dbReference type="GO" id="GO:0050660">
    <property type="term" value="F:flavin adenine dinucleotide binding"/>
    <property type="evidence" value="ECO:0007669"/>
    <property type="project" value="InterPro"/>
</dbReference>
<dbReference type="PANTHER" id="PTHR43884:SF12">
    <property type="entry name" value="ISOVALERYL-COA DEHYDROGENASE, MITOCHONDRIAL-RELATED"/>
    <property type="match status" value="1"/>
</dbReference>
<dbReference type="InterPro" id="IPR013786">
    <property type="entry name" value="AcylCoA_DH/ox_N"/>
</dbReference>
<dbReference type="InterPro" id="IPR037069">
    <property type="entry name" value="AcylCoA_DH/ox_N_sf"/>
</dbReference>
<dbReference type="Gene3D" id="1.10.540.10">
    <property type="entry name" value="Acyl-CoA dehydrogenase/oxidase, N-terminal domain"/>
    <property type="match status" value="1"/>
</dbReference>
<proteinExistence type="predicted"/>
<evidence type="ECO:0000259" key="1">
    <source>
        <dbReference type="Pfam" id="PF02771"/>
    </source>
</evidence>
<reference evidence="2 3" key="1">
    <citation type="submission" date="2012-08" db="EMBL/GenBank/DDBJ databases">
        <title>Whole genome shotgun sequence of Gordonia rhizosphera NBRC 16068.</title>
        <authorList>
            <person name="Takarada H."/>
            <person name="Isaki S."/>
            <person name="Hosoyama A."/>
            <person name="Tsuchikane K."/>
            <person name="Katsumata H."/>
            <person name="Baba S."/>
            <person name="Ohji S."/>
            <person name="Yamazaki S."/>
            <person name="Fujita N."/>
        </authorList>
    </citation>
    <scope>NUCLEOTIDE SEQUENCE [LARGE SCALE GENOMIC DNA]</scope>
    <source>
        <strain evidence="2 3">NBRC 16068</strain>
    </source>
</reference>
<dbReference type="Pfam" id="PF02771">
    <property type="entry name" value="Acyl-CoA_dh_N"/>
    <property type="match status" value="1"/>
</dbReference>
<accession>K6WL35</accession>
<organism evidence="2 3">
    <name type="scientific">Gordonia rhizosphera NBRC 16068</name>
    <dbReference type="NCBI Taxonomy" id="1108045"/>
    <lineage>
        <taxon>Bacteria</taxon>
        <taxon>Bacillati</taxon>
        <taxon>Actinomycetota</taxon>
        <taxon>Actinomycetes</taxon>
        <taxon>Mycobacteriales</taxon>
        <taxon>Gordoniaceae</taxon>
        <taxon>Gordonia</taxon>
    </lineage>
</organism>
<gene>
    <name evidence="2" type="primary">fadE</name>
    <name evidence="2" type="ORF">GORHZ_193_00190</name>
</gene>
<dbReference type="Proteomes" id="UP000008363">
    <property type="component" value="Unassembled WGS sequence"/>
</dbReference>
<feature type="domain" description="Acyl-CoA dehydrogenase/oxidase N-terminal" evidence="1">
    <location>
        <begin position="7"/>
        <end position="110"/>
    </location>
</feature>
<dbReference type="GO" id="GO:0003995">
    <property type="term" value="F:acyl-CoA dehydrogenase activity"/>
    <property type="evidence" value="ECO:0007669"/>
    <property type="project" value="TreeGrafter"/>
</dbReference>
<keyword evidence="3" id="KW-1185">Reference proteome</keyword>
<comment type="caution">
    <text evidence="2">The sequence shown here is derived from an EMBL/GenBank/DDBJ whole genome shotgun (WGS) entry which is preliminary data.</text>
</comment>
<name>K6WL35_9ACTN</name>
<protein>
    <submittedName>
        <fullName evidence="2">Acyl-CoA dehydrogenase</fullName>
    </submittedName>
</protein>
<evidence type="ECO:0000313" key="2">
    <source>
        <dbReference type="EMBL" id="GAB92827.1"/>
    </source>
</evidence>
<dbReference type="PANTHER" id="PTHR43884">
    <property type="entry name" value="ACYL-COA DEHYDROGENASE"/>
    <property type="match status" value="1"/>
</dbReference>
<dbReference type="AlphaFoldDB" id="K6WL35"/>
<dbReference type="STRING" id="1108045.GORHZ_193_00190"/>